<proteinExistence type="predicted"/>
<dbReference type="OrthoDB" id="10250504at2759"/>
<name>A0A6A6T9E9_9PLEO</name>
<organism evidence="5 6">
    <name type="scientific">Lophiostoma macrostomum CBS 122681</name>
    <dbReference type="NCBI Taxonomy" id="1314788"/>
    <lineage>
        <taxon>Eukaryota</taxon>
        <taxon>Fungi</taxon>
        <taxon>Dikarya</taxon>
        <taxon>Ascomycota</taxon>
        <taxon>Pezizomycotina</taxon>
        <taxon>Dothideomycetes</taxon>
        <taxon>Pleosporomycetidae</taxon>
        <taxon>Pleosporales</taxon>
        <taxon>Lophiostomataceae</taxon>
        <taxon>Lophiostoma</taxon>
    </lineage>
</organism>
<protein>
    <recommendedName>
        <fullName evidence="4">RPA43 OB domain-containing protein</fullName>
    </recommendedName>
</protein>
<dbReference type="Proteomes" id="UP000799324">
    <property type="component" value="Unassembled WGS sequence"/>
</dbReference>
<dbReference type="Gene3D" id="2.40.50.1060">
    <property type="match status" value="1"/>
</dbReference>
<keyword evidence="6" id="KW-1185">Reference proteome</keyword>
<feature type="region of interest" description="Disordered" evidence="3">
    <location>
        <begin position="182"/>
        <end position="217"/>
    </location>
</feature>
<feature type="region of interest" description="Disordered" evidence="3">
    <location>
        <begin position="256"/>
        <end position="308"/>
    </location>
</feature>
<dbReference type="AlphaFoldDB" id="A0A6A6T9E9"/>
<feature type="domain" description="RPA43 OB" evidence="4">
    <location>
        <begin position="142"/>
        <end position="254"/>
    </location>
</feature>
<dbReference type="EMBL" id="MU004334">
    <property type="protein sequence ID" value="KAF2656605.1"/>
    <property type="molecule type" value="Genomic_DNA"/>
</dbReference>
<dbReference type="Gene3D" id="3.30.1490.120">
    <property type="entry name" value="RNA polymerase Rpb7-like, N-terminal domain"/>
    <property type="match status" value="1"/>
</dbReference>
<keyword evidence="1" id="KW-0240">DNA-directed RNA polymerase</keyword>
<accession>A0A6A6T9E9</accession>
<feature type="compositionally biased region" description="Basic and acidic residues" evidence="3">
    <location>
        <begin position="192"/>
        <end position="208"/>
    </location>
</feature>
<evidence type="ECO:0000313" key="6">
    <source>
        <dbReference type="Proteomes" id="UP000799324"/>
    </source>
</evidence>
<evidence type="ECO:0000256" key="3">
    <source>
        <dbReference type="SAM" id="MobiDB-lite"/>
    </source>
</evidence>
<evidence type="ECO:0000256" key="1">
    <source>
        <dbReference type="ARBA" id="ARBA00022478"/>
    </source>
</evidence>
<evidence type="ECO:0000256" key="2">
    <source>
        <dbReference type="ARBA" id="ARBA00023163"/>
    </source>
</evidence>
<dbReference type="Pfam" id="PF17875">
    <property type="entry name" value="RPA43_OB"/>
    <property type="match status" value="1"/>
</dbReference>
<feature type="compositionally biased region" description="Polar residues" evidence="3">
    <location>
        <begin position="71"/>
        <end position="81"/>
    </location>
</feature>
<keyword evidence="2" id="KW-0804">Transcription</keyword>
<feature type="compositionally biased region" description="Basic and acidic residues" evidence="3">
    <location>
        <begin position="104"/>
        <end position="113"/>
    </location>
</feature>
<evidence type="ECO:0000313" key="5">
    <source>
        <dbReference type="EMBL" id="KAF2656605.1"/>
    </source>
</evidence>
<reference evidence="5" key="1">
    <citation type="journal article" date="2020" name="Stud. Mycol.">
        <title>101 Dothideomycetes genomes: a test case for predicting lifestyles and emergence of pathogens.</title>
        <authorList>
            <person name="Haridas S."/>
            <person name="Albert R."/>
            <person name="Binder M."/>
            <person name="Bloem J."/>
            <person name="Labutti K."/>
            <person name="Salamov A."/>
            <person name="Andreopoulos B."/>
            <person name="Baker S."/>
            <person name="Barry K."/>
            <person name="Bills G."/>
            <person name="Bluhm B."/>
            <person name="Cannon C."/>
            <person name="Castanera R."/>
            <person name="Culley D."/>
            <person name="Daum C."/>
            <person name="Ezra D."/>
            <person name="Gonzalez J."/>
            <person name="Henrissat B."/>
            <person name="Kuo A."/>
            <person name="Liang C."/>
            <person name="Lipzen A."/>
            <person name="Lutzoni F."/>
            <person name="Magnuson J."/>
            <person name="Mondo S."/>
            <person name="Nolan M."/>
            <person name="Ohm R."/>
            <person name="Pangilinan J."/>
            <person name="Park H.-J."/>
            <person name="Ramirez L."/>
            <person name="Alfaro M."/>
            <person name="Sun H."/>
            <person name="Tritt A."/>
            <person name="Yoshinaga Y."/>
            <person name="Zwiers L.-H."/>
            <person name="Turgeon B."/>
            <person name="Goodwin S."/>
            <person name="Spatafora J."/>
            <person name="Crous P."/>
            <person name="Grigoriev I."/>
        </authorList>
    </citation>
    <scope>NUCLEOTIDE SEQUENCE</scope>
    <source>
        <strain evidence="5">CBS 122681</strain>
    </source>
</reference>
<dbReference type="GO" id="GO:0000428">
    <property type="term" value="C:DNA-directed RNA polymerase complex"/>
    <property type="evidence" value="ECO:0007669"/>
    <property type="project" value="UniProtKB-KW"/>
</dbReference>
<dbReference type="InterPro" id="IPR041178">
    <property type="entry name" value="RPA43_OB"/>
</dbReference>
<feature type="region of interest" description="Disordered" evidence="3">
    <location>
        <begin position="71"/>
        <end position="113"/>
    </location>
</feature>
<evidence type="ECO:0000259" key="4">
    <source>
        <dbReference type="Pfam" id="PF17875"/>
    </source>
</evidence>
<gene>
    <name evidence="5" type="ORF">K491DRAFT_691826</name>
</gene>
<dbReference type="InterPro" id="IPR036898">
    <property type="entry name" value="RNA_pol_Rpb7-like_N_sf"/>
</dbReference>
<feature type="compositionally biased region" description="Basic and acidic residues" evidence="3">
    <location>
        <begin position="273"/>
        <end position="287"/>
    </location>
</feature>
<sequence length="308" mass="33152">MAPIAPPKDTPQSLFHLERISQYVSLSPASLASPLPSLCVSIFSPLLLSYYAPARGIVLAYQDVEISEAPPTTITPGNGNAVSGARGTKRKRKGNSLDGQIQDARADTESEKEGESEVLLKVIDEYSAPFLWATATLLILRPSPSTLLTAKISHQASTHITLSYLNAFAISVLKAHMPRAWRWHGSGSGANSERDRAGKRGRGRHADEGDGAVDGYWVDGDGMPVPDVLGVWIRDWDAKSGGRGRGFLRVEGSLVRPGAEDADADGQAGTQTQEKEKEQDKRRDKERGKKKTKSALRNGGARANAEGD</sequence>